<name>A0A151ML00_ALLMI</name>
<keyword evidence="2" id="KW-1185">Reference proteome</keyword>
<comment type="caution">
    <text evidence="1">The sequence shown here is derived from an EMBL/GenBank/DDBJ whole genome shotgun (WGS) entry which is preliminary data.</text>
</comment>
<reference evidence="1 2" key="1">
    <citation type="journal article" date="2012" name="Genome Biol.">
        <title>Sequencing three crocodilian genomes to illuminate the evolution of archosaurs and amniotes.</title>
        <authorList>
            <person name="St John J.A."/>
            <person name="Braun E.L."/>
            <person name="Isberg S.R."/>
            <person name="Miles L.G."/>
            <person name="Chong A.Y."/>
            <person name="Gongora J."/>
            <person name="Dalzell P."/>
            <person name="Moran C."/>
            <person name="Bed'hom B."/>
            <person name="Abzhanov A."/>
            <person name="Burgess S.C."/>
            <person name="Cooksey A.M."/>
            <person name="Castoe T.A."/>
            <person name="Crawford N.G."/>
            <person name="Densmore L.D."/>
            <person name="Drew J.C."/>
            <person name="Edwards S.V."/>
            <person name="Faircloth B.C."/>
            <person name="Fujita M.K."/>
            <person name="Greenwold M.J."/>
            <person name="Hoffmann F.G."/>
            <person name="Howard J.M."/>
            <person name="Iguchi T."/>
            <person name="Janes D.E."/>
            <person name="Khan S.Y."/>
            <person name="Kohno S."/>
            <person name="de Koning A.J."/>
            <person name="Lance S.L."/>
            <person name="McCarthy F.M."/>
            <person name="McCormack J.E."/>
            <person name="Merchant M.E."/>
            <person name="Peterson D.G."/>
            <person name="Pollock D.D."/>
            <person name="Pourmand N."/>
            <person name="Raney B.J."/>
            <person name="Roessler K.A."/>
            <person name="Sanford J.R."/>
            <person name="Sawyer R.H."/>
            <person name="Schmidt C.J."/>
            <person name="Triplett E.W."/>
            <person name="Tuberville T.D."/>
            <person name="Venegas-Anaya M."/>
            <person name="Howard J.T."/>
            <person name="Jarvis E.D."/>
            <person name="Guillette L.J.Jr."/>
            <person name="Glenn T.C."/>
            <person name="Green R.E."/>
            <person name="Ray D.A."/>
        </authorList>
    </citation>
    <scope>NUCLEOTIDE SEQUENCE [LARGE SCALE GENOMIC DNA]</scope>
    <source>
        <strain evidence="1">KSC_2009_1</strain>
    </source>
</reference>
<organism evidence="1 2">
    <name type="scientific">Alligator mississippiensis</name>
    <name type="common">American alligator</name>
    <dbReference type="NCBI Taxonomy" id="8496"/>
    <lineage>
        <taxon>Eukaryota</taxon>
        <taxon>Metazoa</taxon>
        <taxon>Chordata</taxon>
        <taxon>Craniata</taxon>
        <taxon>Vertebrata</taxon>
        <taxon>Euteleostomi</taxon>
        <taxon>Archelosauria</taxon>
        <taxon>Archosauria</taxon>
        <taxon>Crocodylia</taxon>
        <taxon>Alligatoridae</taxon>
        <taxon>Alligatorinae</taxon>
        <taxon>Alligator</taxon>
    </lineage>
</organism>
<proteinExistence type="predicted"/>
<dbReference type="Proteomes" id="UP000050525">
    <property type="component" value="Unassembled WGS sequence"/>
</dbReference>
<evidence type="ECO:0000313" key="1">
    <source>
        <dbReference type="EMBL" id="KYO25202.1"/>
    </source>
</evidence>
<dbReference type="AlphaFoldDB" id="A0A151ML00"/>
<accession>A0A151ML00</accession>
<sequence length="72" mass="7498">MGATVPKAGIPLSRCAAGRSSICGREASISMYALPLLQEMLLQGATESSDCSPVQIQTCHGLPLPYTICKAC</sequence>
<evidence type="ECO:0000313" key="2">
    <source>
        <dbReference type="Proteomes" id="UP000050525"/>
    </source>
</evidence>
<gene>
    <name evidence="1" type="ORF">Y1Q_0001816</name>
</gene>
<dbReference type="EMBL" id="AKHW03005917">
    <property type="protein sequence ID" value="KYO25202.1"/>
    <property type="molecule type" value="Genomic_DNA"/>
</dbReference>
<protein>
    <submittedName>
        <fullName evidence="1">Uncharacterized protein</fullName>
    </submittedName>
</protein>